<organism evidence="3 4">
    <name type="scientific">Xenopus laevis</name>
    <name type="common">African clawed frog</name>
    <dbReference type="NCBI Taxonomy" id="8355"/>
    <lineage>
        <taxon>Eukaryota</taxon>
        <taxon>Metazoa</taxon>
        <taxon>Chordata</taxon>
        <taxon>Craniata</taxon>
        <taxon>Vertebrata</taxon>
        <taxon>Euteleostomi</taxon>
        <taxon>Amphibia</taxon>
        <taxon>Batrachia</taxon>
        <taxon>Anura</taxon>
        <taxon>Pipoidea</taxon>
        <taxon>Pipidae</taxon>
        <taxon>Xenopodinae</taxon>
        <taxon>Xenopus</taxon>
        <taxon>Xenopus</taxon>
    </lineage>
</organism>
<dbReference type="GO" id="GO:0001764">
    <property type="term" value="P:neuron migration"/>
    <property type="evidence" value="ECO:0007669"/>
    <property type="project" value="InterPro"/>
</dbReference>
<dbReference type="AlphaFoldDB" id="A0A974C339"/>
<dbReference type="Proteomes" id="UP000694892">
    <property type="component" value="Chromosome 8S"/>
</dbReference>
<dbReference type="InterPro" id="IPR040685">
    <property type="entry name" value="Annexin-like"/>
</dbReference>
<proteinExistence type="predicted"/>
<feature type="domain" description="Annexin-like" evidence="1">
    <location>
        <begin position="192"/>
        <end position="284"/>
    </location>
</feature>
<dbReference type="InterPro" id="IPR026995">
    <property type="entry name" value="Astrotactin"/>
</dbReference>
<dbReference type="GO" id="GO:0043533">
    <property type="term" value="F:inositol 1,3,4,5 tetrakisphosphate binding"/>
    <property type="evidence" value="ECO:0007669"/>
    <property type="project" value="TreeGrafter"/>
</dbReference>
<dbReference type="InterPro" id="IPR040510">
    <property type="entry name" value="ASTN_2_hairpin"/>
</dbReference>
<evidence type="ECO:0008006" key="5">
    <source>
        <dbReference type="Google" id="ProtNLM"/>
    </source>
</evidence>
<dbReference type="GO" id="GO:0005768">
    <property type="term" value="C:endosome"/>
    <property type="evidence" value="ECO:0007669"/>
    <property type="project" value="TreeGrafter"/>
</dbReference>
<dbReference type="GO" id="GO:0007158">
    <property type="term" value="P:neuron cell-cell adhesion"/>
    <property type="evidence" value="ECO:0007669"/>
    <property type="project" value="TreeGrafter"/>
</dbReference>
<sequence>LNGELDDGSLLEDKDLQAAHTTLNPPGDDTGGAVSGEKPVRLTRIEHQNACAKTPASLRSALKHARRRQSERVPCCVCLCLDARDVRATLRCRAEGPLWGALPMRRLEDLGSGGSAPLGSRGGKNASPGALRQQVRGCGPSNLSCVRSVCKMCQYLFSTVSMVDHCLQFTLFAVDTHGRHSAQSSVTLRTACPLVDDSKAEEIADRIYTLYNGYTSGKEQQMAYNTLMEVSASMLLRVQHHYNSLYEKFGDFVWRSEDELGPRKAHLVLRRLEKVSGHCSGLLRSTHIQGRIDTMPYLICRSEDLQTSGFIWYNILKDNKVTCEEKMVPMPRNMYGDSKGR</sequence>
<reference evidence="4" key="1">
    <citation type="journal article" date="2016" name="Nature">
        <title>Genome evolution in the allotetraploid frog Xenopus laevis.</title>
        <authorList>
            <person name="Session A.M."/>
            <person name="Uno Y."/>
            <person name="Kwon T."/>
            <person name="Chapman J.A."/>
            <person name="Toyoda A."/>
            <person name="Takahashi S."/>
            <person name="Fukui A."/>
            <person name="Hikosaka A."/>
            <person name="Suzuki A."/>
            <person name="Kondo M."/>
            <person name="van Heeringen S.J."/>
            <person name="Quigley I."/>
            <person name="Heinz S."/>
            <person name="Ogino H."/>
            <person name="Ochi H."/>
            <person name="Hellsten U."/>
            <person name="Lyons J.B."/>
            <person name="Simakov O."/>
            <person name="Putnam N."/>
            <person name="Stites J."/>
            <person name="Kuroki Y."/>
            <person name="Tanaka T."/>
            <person name="Michiue T."/>
            <person name="Watanabe M."/>
            <person name="Bogdanovic O."/>
            <person name="Lister R."/>
            <person name="Georgiou G."/>
            <person name="Paranjpe S.S."/>
            <person name="van Kruijsbergen I."/>
            <person name="Shu S."/>
            <person name="Carlson J."/>
            <person name="Kinoshita T."/>
            <person name="Ohta Y."/>
            <person name="Mawaribuchi S."/>
            <person name="Jenkins J."/>
            <person name="Grimwood J."/>
            <person name="Schmutz J."/>
            <person name="Mitros T."/>
            <person name="Mozaffari S.V."/>
            <person name="Suzuki Y."/>
            <person name="Haramoto Y."/>
            <person name="Yamamoto T.S."/>
            <person name="Takagi C."/>
            <person name="Heald R."/>
            <person name="Miller K."/>
            <person name="Haudenschild C."/>
            <person name="Kitzman J."/>
            <person name="Nakayama T."/>
            <person name="Izutsu Y."/>
            <person name="Robert J."/>
            <person name="Fortriede J."/>
            <person name="Burns K."/>
            <person name="Lotay V."/>
            <person name="Karimi K."/>
            <person name="Yasuoka Y."/>
            <person name="Dichmann D.S."/>
            <person name="Flajnik M.F."/>
            <person name="Houston D.W."/>
            <person name="Shendure J."/>
            <person name="DuPasquier L."/>
            <person name="Vize P.D."/>
            <person name="Zorn A.M."/>
            <person name="Ito M."/>
            <person name="Marcotte E.M."/>
            <person name="Wallingford J.B."/>
            <person name="Ito Y."/>
            <person name="Asashima M."/>
            <person name="Ueno N."/>
            <person name="Matsuda Y."/>
            <person name="Veenstra G.J."/>
            <person name="Fujiyama A."/>
            <person name="Harland R.M."/>
            <person name="Taira M."/>
            <person name="Rokhsar D.S."/>
        </authorList>
    </citation>
    <scope>NUCLEOTIDE SEQUENCE [LARGE SCALE GENOMIC DNA]</scope>
    <source>
        <strain evidence="4">J</strain>
    </source>
</reference>
<dbReference type="GO" id="GO:0016020">
    <property type="term" value="C:membrane"/>
    <property type="evidence" value="ECO:0007669"/>
    <property type="project" value="TreeGrafter"/>
</dbReference>
<accession>A0A974C339</accession>
<dbReference type="PANTHER" id="PTHR16592:SF2">
    <property type="entry name" value="ASTROTACTIN-2"/>
    <property type="match status" value="1"/>
</dbReference>
<evidence type="ECO:0000313" key="4">
    <source>
        <dbReference type="Proteomes" id="UP000694892"/>
    </source>
</evidence>
<protein>
    <recommendedName>
        <fullName evidence="5">Astrotactin 2</fullName>
    </recommendedName>
</protein>
<dbReference type="Pfam" id="PF18577">
    <property type="entry name" value="ASTN_2_hairpin"/>
    <property type="match status" value="1"/>
</dbReference>
<gene>
    <name evidence="3" type="ORF">XELAEV_18041898mg</name>
</gene>
<feature type="domain" description="Astrotactin-2 C-terminal beta-hairpin" evidence="2">
    <location>
        <begin position="288"/>
        <end position="334"/>
    </location>
</feature>
<dbReference type="PANTHER" id="PTHR16592">
    <property type="entry name" value="ASTROTACTIN-1-LIKE"/>
    <property type="match status" value="1"/>
</dbReference>
<evidence type="ECO:0000313" key="3">
    <source>
        <dbReference type="EMBL" id="OCT65664.1"/>
    </source>
</evidence>
<evidence type="ECO:0000259" key="1">
    <source>
        <dbReference type="Pfam" id="PF18411"/>
    </source>
</evidence>
<evidence type="ECO:0000259" key="2">
    <source>
        <dbReference type="Pfam" id="PF18577"/>
    </source>
</evidence>
<dbReference type="EMBL" id="CM004481">
    <property type="protein sequence ID" value="OCT65664.1"/>
    <property type="molecule type" value="Genomic_DNA"/>
</dbReference>
<feature type="non-terminal residue" evidence="3">
    <location>
        <position position="1"/>
    </location>
</feature>
<dbReference type="Pfam" id="PF18411">
    <property type="entry name" value="Annexin_2"/>
    <property type="match status" value="1"/>
</dbReference>
<name>A0A974C339_XENLA</name>